<gene>
    <name evidence="2" type="ORF">JCM19300_1701</name>
</gene>
<dbReference type="RefSeq" id="WP_369441200.1">
    <property type="nucleotide sequence ID" value="NZ_BBNQ01000011.1"/>
</dbReference>
<accession>A0A090VEY8</accession>
<dbReference type="Proteomes" id="UP000029644">
    <property type="component" value="Unassembled WGS sequence"/>
</dbReference>
<feature type="signal peptide" evidence="1">
    <location>
        <begin position="1"/>
        <end position="20"/>
    </location>
</feature>
<evidence type="ECO:0000313" key="2">
    <source>
        <dbReference type="EMBL" id="GAL63355.1"/>
    </source>
</evidence>
<keyword evidence="1" id="KW-0732">Signal</keyword>
<evidence type="ECO:0000256" key="1">
    <source>
        <dbReference type="SAM" id="SignalP"/>
    </source>
</evidence>
<protein>
    <submittedName>
        <fullName evidence="2">Uncharacterized protein DUF547</fullName>
    </submittedName>
</protein>
<name>A0A090VEY8_9FLAO</name>
<reference evidence="2 3" key="1">
    <citation type="journal article" date="2014" name="Genome Announc.">
        <title>Draft Genome Sequences of Marine Flavobacterium Algibacter lectus Strains SS8 and NR4.</title>
        <authorList>
            <person name="Takatani N."/>
            <person name="Nakanishi M."/>
            <person name="Meirelles P."/>
            <person name="Mino S."/>
            <person name="Suda W."/>
            <person name="Oshima K."/>
            <person name="Hattori M."/>
            <person name="Ohkuma M."/>
            <person name="Hosokawa M."/>
            <person name="Miyashita K."/>
            <person name="Thompson F.L."/>
            <person name="Niwa A."/>
            <person name="Sawabe T."/>
            <person name="Sawabe T."/>
        </authorList>
    </citation>
    <scope>NUCLEOTIDE SEQUENCE [LARGE SCALE GENOMIC DNA]</scope>
    <source>
        <strain evidence="2 3">JCM 19300</strain>
    </source>
</reference>
<dbReference type="AlphaFoldDB" id="A0A090VEY8"/>
<evidence type="ECO:0000313" key="3">
    <source>
        <dbReference type="Proteomes" id="UP000029644"/>
    </source>
</evidence>
<dbReference type="EMBL" id="BBNQ01000011">
    <property type="protein sequence ID" value="GAL63355.1"/>
    <property type="molecule type" value="Genomic_DNA"/>
</dbReference>
<organism evidence="2 3">
    <name type="scientific">Algibacter lectus</name>
    <dbReference type="NCBI Taxonomy" id="221126"/>
    <lineage>
        <taxon>Bacteria</taxon>
        <taxon>Pseudomonadati</taxon>
        <taxon>Bacteroidota</taxon>
        <taxon>Flavobacteriia</taxon>
        <taxon>Flavobacteriales</taxon>
        <taxon>Flavobacteriaceae</taxon>
        <taxon>Algibacter</taxon>
    </lineage>
</organism>
<comment type="caution">
    <text evidence="2">The sequence shown here is derived from an EMBL/GenBank/DDBJ whole genome shotgun (WGS) entry which is preliminary data.</text>
</comment>
<feature type="chain" id="PRO_5001865232" evidence="1">
    <location>
        <begin position="21"/>
        <end position="113"/>
    </location>
</feature>
<proteinExistence type="predicted"/>
<sequence length="113" mass="12735">MKKHIIIVFTMSLLSVASFAQNTNDFFSKADAFFKTYVVNGKVDYSKIHNEPQALDEVLKLAEGLSVSKTDASVYQAFWINAYNLSVIKGIVDNYPLNSPLDKKGFLIKQHML</sequence>